<reference evidence="3" key="1">
    <citation type="journal article" date="2019" name="Int. J. Syst. Evol. Microbiol.">
        <title>Halobacteriovorax valvorus sp. nov., a novel prokaryotic predator isolated from coastal seawater of China.</title>
        <authorList>
            <person name="Chen M.-X."/>
        </authorList>
    </citation>
    <scope>NUCLEOTIDE SEQUENCE [LARGE SCALE GENOMIC DNA]</scope>
    <source>
        <strain evidence="3">BL9</strain>
    </source>
</reference>
<feature type="chain" id="PRO_5046248984" description="SprT-like domain-containing protein" evidence="1">
    <location>
        <begin position="18"/>
        <end position="286"/>
    </location>
</feature>
<feature type="signal peptide" evidence="1">
    <location>
        <begin position="1"/>
        <end position="17"/>
    </location>
</feature>
<sequence length="286" mass="32732">MDMKALLTLLITTYVLAASPATISQFSNSLEKSHGLKLGRLDDVAQKVRIRKPNFFEKWMMNKSGAEATYNDKTNTIVLREKNWRGSRIVGLSDFPMGQKYQFTILASTVFHEMMHADFDVLIKNSNSRSAIALKNVENWFRKNIRGVNAHVAAHEFFGYTASDIITGLNMDIQDILMNHGINYQQERCFGKKGLKRIKDRLFPSGDIRFVDTKNVSQYSLKLTPRSVFIKGKGIDLKGTTFPDSYRAGIYEHFIAEYGAPKSSKDLLDFLEREYGDLLRRCYQDI</sequence>
<evidence type="ECO:0000313" key="2">
    <source>
        <dbReference type="EMBL" id="RZF21117.1"/>
    </source>
</evidence>
<keyword evidence="3" id="KW-1185">Reference proteome</keyword>
<proteinExistence type="predicted"/>
<comment type="caution">
    <text evidence="2">The sequence shown here is derived from an EMBL/GenBank/DDBJ whole genome shotgun (WGS) entry which is preliminary data.</text>
</comment>
<evidence type="ECO:0008006" key="4">
    <source>
        <dbReference type="Google" id="ProtNLM"/>
    </source>
</evidence>
<protein>
    <recommendedName>
        <fullName evidence="4">SprT-like domain-containing protein</fullName>
    </recommendedName>
</protein>
<keyword evidence="1" id="KW-0732">Signal</keyword>
<evidence type="ECO:0000313" key="3">
    <source>
        <dbReference type="Proteomes" id="UP000443582"/>
    </source>
</evidence>
<name>A0ABY0IER1_9BACT</name>
<dbReference type="RefSeq" id="WP_115363611.1">
    <property type="nucleotide sequence ID" value="NZ_QDKL01000003.1"/>
</dbReference>
<gene>
    <name evidence="2" type="ORF">DAY19_14150</name>
</gene>
<evidence type="ECO:0000256" key="1">
    <source>
        <dbReference type="SAM" id="SignalP"/>
    </source>
</evidence>
<organism evidence="2 3">
    <name type="scientific">Halobacteriovorax vibrionivorans</name>
    <dbReference type="NCBI Taxonomy" id="2152716"/>
    <lineage>
        <taxon>Bacteria</taxon>
        <taxon>Pseudomonadati</taxon>
        <taxon>Bdellovibrionota</taxon>
        <taxon>Bacteriovoracia</taxon>
        <taxon>Bacteriovoracales</taxon>
        <taxon>Halobacteriovoraceae</taxon>
        <taxon>Halobacteriovorax</taxon>
    </lineage>
</organism>
<dbReference type="Proteomes" id="UP000443582">
    <property type="component" value="Unassembled WGS sequence"/>
</dbReference>
<accession>A0ABY0IER1</accession>
<dbReference type="EMBL" id="QDKL01000003">
    <property type="protein sequence ID" value="RZF21117.1"/>
    <property type="molecule type" value="Genomic_DNA"/>
</dbReference>